<feature type="domain" description="Gnk2-homologous" evidence="3">
    <location>
        <begin position="26"/>
        <end position="129"/>
    </location>
</feature>
<protein>
    <recommendedName>
        <fullName evidence="3">Gnk2-homologous domain-containing protein</fullName>
    </recommendedName>
</protein>
<proteinExistence type="predicted"/>
<accession>V4LUC8</accession>
<evidence type="ECO:0000313" key="5">
    <source>
        <dbReference type="Proteomes" id="UP000030689"/>
    </source>
</evidence>
<evidence type="ECO:0000256" key="1">
    <source>
        <dbReference type="ARBA" id="ARBA00022729"/>
    </source>
</evidence>
<dbReference type="Gene3D" id="3.30.430.20">
    <property type="entry name" value="Gnk2 domain, C-X8-C-X2-C motif"/>
    <property type="match status" value="2"/>
</dbReference>
<dbReference type="Pfam" id="PF01657">
    <property type="entry name" value="Stress-antifung"/>
    <property type="match status" value="2"/>
</dbReference>
<sequence length="281" mass="31236">MKGKKSKLGQLDLEASFVSLKPRVNHLLTSCNNRSENFTEDSSYDTNRRSALKYLRTTSSTTPPYLSVTKGLSPDTVYGMYHCRVDITKSTCRICVRNAVTEISRSCTSQKEAFVFYEQCMVRYSDYSFFGLQELQGPNALLPSTSNFPITSRFGEKLPGKMNKLITRAASTILWPEPYFVMDKQHVNEFGSSYAVDTLVQCSPDLDPGNCTVCLRLAVQGILDCCSQSRSALNFLPKCLVRFNTSSLPPNDVVPSLGFIEGNKIFESTFIVVITASALAL</sequence>
<name>V4LUC8_EUTSA</name>
<feature type="non-terminal residue" evidence="4">
    <location>
        <position position="281"/>
    </location>
</feature>
<dbReference type="AlphaFoldDB" id="V4LUC8"/>
<gene>
    <name evidence="4" type="ORF">EUTSA_v10028207mg</name>
</gene>
<dbReference type="KEGG" id="eus:EUTSA_v10028207mg"/>
<dbReference type="PANTHER" id="PTHR32099">
    <property type="entry name" value="CYSTEINE-RICH REPEAT SECRETORY PROTEIN"/>
    <property type="match status" value="1"/>
</dbReference>
<evidence type="ECO:0000256" key="2">
    <source>
        <dbReference type="ARBA" id="ARBA00022737"/>
    </source>
</evidence>
<evidence type="ECO:0000259" key="3">
    <source>
        <dbReference type="PROSITE" id="PS51473"/>
    </source>
</evidence>
<dbReference type="InterPro" id="IPR038408">
    <property type="entry name" value="GNK2_sf"/>
</dbReference>
<dbReference type="OMA" id="CCHESKG"/>
<dbReference type="EMBL" id="KI517416">
    <property type="protein sequence ID" value="ESQ47444.1"/>
    <property type="molecule type" value="Genomic_DNA"/>
</dbReference>
<dbReference type="CDD" id="cd23509">
    <property type="entry name" value="Gnk2-like"/>
    <property type="match status" value="2"/>
</dbReference>
<feature type="domain" description="Gnk2-homologous" evidence="3">
    <location>
        <begin position="136"/>
        <end position="248"/>
    </location>
</feature>
<dbReference type="PROSITE" id="PS51473">
    <property type="entry name" value="GNK2"/>
    <property type="match status" value="2"/>
</dbReference>
<dbReference type="Gramene" id="ESQ47444">
    <property type="protein sequence ID" value="ESQ47444"/>
    <property type="gene ID" value="EUTSA_v10028207mg"/>
</dbReference>
<reference evidence="4 5" key="1">
    <citation type="journal article" date="2013" name="Front. Plant Sci.">
        <title>The Reference Genome of the Halophytic Plant Eutrema salsugineum.</title>
        <authorList>
            <person name="Yang R."/>
            <person name="Jarvis D.E."/>
            <person name="Chen H."/>
            <person name="Beilstein M.A."/>
            <person name="Grimwood J."/>
            <person name="Jenkins J."/>
            <person name="Shu S."/>
            <person name="Prochnik S."/>
            <person name="Xin M."/>
            <person name="Ma C."/>
            <person name="Schmutz J."/>
            <person name="Wing R.A."/>
            <person name="Mitchell-Olds T."/>
            <person name="Schumaker K.S."/>
            <person name="Wang X."/>
        </authorList>
    </citation>
    <scope>NUCLEOTIDE SEQUENCE [LARGE SCALE GENOMIC DNA]</scope>
</reference>
<evidence type="ECO:0000313" key="4">
    <source>
        <dbReference type="EMBL" id="ESQ47444.1"/>
    </source>
</evidence>
<dbReference type="STRING" id="72664.V4LUC8"/>
<keyword evidence="2" id="KW-0677">Repeat</keyword>
<organism evidence="4 5">
    <name type="scientific">Eutrema salsugineum</name>
    <name type="common">Saltwater cress</name>
    <name type="synonym">Sisymbrium salsugineum</name>
    <dbReference type="NCBI Taxonomy" id="72664"/>
    <lineage>
        <taxon>Eukaryota</taxon>
        <taxon>Viridiplantae</taxon>
        <taxon>Streptophyta</taxon>
        <taxon>Embryophyta</taxon>
        <taxon>Tracheophyta</taxon>
        <taxon>Spermatophyta</taxon>
        <taxon>Magnoliopsida</taxon>
        <taxon>eudicotyledons</taxon>
        <taxon>Gunneridae</taxon>
        <taxon>Pentapetalae</taxon>
        <taxon>rosids</taxon>
        <taxon>malvids</taxon>
        <taxon>Brassicales</taxon>
        <taxon>Brassicaceae</taxon>
        <taxon>Eutremeae</taxon>
        <taxon>Eutrema</taxon>
    </lineage>
</organism>
<dbReference type="PANTHER" id="PTHR32099:SF42">
    <property type="entry name" value="CYSTEINE-RICH RECEPTOR-LIKE PROTEIN KINASE 9-RELATED"/>
    <property type="match status" value="1"/>
</dbReference>
<keyword evidence="5" id="KW-1185">Reference proteome</keyword>
<dbReference type="Proteomes" id="UP000030689">
    <property type="component" value="Unassembled WGS sequence"/>
</dbReference>
<keyword evidence="1" id="KW-0732">Signal</keyword>
<dbReference type="InterPro" id="IPR002902">
    <property type="entry name" value="GNK2"/>
</dbReference>